<accession>A0A662ZFI9</accession>
<evidence type="ECO:0000313" key="11">
    <source>
        <dbReference type="Proteomes" id="UP000243745"/>
    </source>
</evidence>
<evidence type="ECO:0000256" key="7">
    <source>
        <dbReference type="ARBA" id="ARBA00034125"/>
    </source>
</evidence>
<evidence type="ECO:0000256" key="3">
    <source>
        <dbReference type="ARBA" id="ARBA00022519"/>
    </source>
</evidence>
<evidence type="ECO:0000256" key="2">
    <source>
        <dbReference type="ARBA" id="ARBA00022475"/>
    </source>
</evidence>
<dbReference type="PANTHER" id="PTHR34390">
    <property type="entry name" value="UPF0442 PROTEIN YJJB-RELATED"/>
    <property type="match status" value="1"/>
</dbReference>
<dbReference type="Pfam" id="PF12821">
    <property type="entry name" value="ThrE_2"/>
    <property type="match status" value="1"/>
</dbReference>
<feature type="transmembrane region" description="Helical" evidence="8">
    <location>
        <begin position="127"/>
        <end position="149"/>
    </location>
</feature>
<keyword evidence="3" id="KW-0997">Cell inner membrane</keyword>
<evidence type="ECO:0000256" key="5">
    <source>
        <dbReference type="ARBA" id="ARBA00022989"/>
    </source>
</evidence>
<feature type="domain" description="Threonine/Serine exporter ThrE" evidence="9">
    <location>
        <begin position="10"/>
        <end position="146"/>
    </location>
</feature>
<dbReference type="Proteomes" id="UP000243745">
    <property type="component" value="Unassembled WGS sequence"/>
</dbReference>
<keyword evidence="6 8" id="KW-0472">Membrane</keyword>
<evidence type="ECO:0000256" key="1">
    <source>
        <dbReference type="ARBA" id="ARBA00004651"/>
    </source>
</evidence>
<gene>
    <name evidence="10" type="ORF">SAMN02910344_00635</name>
</gene>
<feature type="transmembrane region" description="Helical" evidence="8">
    <location>
        <begin position="53"/>
        <end position="74"/>
    </location>
</feature>
<sequence>MSLELYLLDFCFSAVPAAVFAMLFNTPLKYVPYAALGGAVAHITRTVCINNVGFGIVASSFIASITISLMFIFLSPRLRVPRLVFTVASIVPIIPGKFAYLTLLSIIQMRNAEETKAGLIESFFENGIITSTVLLAIGMGIAMPALLFYRNRPVV</sequence>
<protein>
    <submittedName>
        <fullName evidence="10">Uncharacterized membrane protein YjjB, DUF3815 family</fullName>
    </submittedName>
</protein>
<evidence type="ECO:0000259" key="9">
    <source>
        <dbReference type="Pfam" id="PF12821"/>
    </source>
</evidence>
<feature type="transmembrane region" description="Helical" evidence="8">
    <location>
        <begin position="6"/>
        <end position="23"/>
    </location>
</feature>
<keyword evidence="5 8" id="KW-1133">Transmembrane helix</keyword>
<name>A0A662ZFI9_9GAMM</name>
<keyword evidence="11" id="KW-1185">Reference proteome</keyword>
<evidence type="ECO:0000313" key="10">
    <source>
        <dbReference type="EMBL" id="SFP17533.1"/>
    </source>
</evidence>
<organism evidence="10 11">
    <name type="scientific">Ruminobacter amylophilus</name>
    <dbReference type="NCBI Taxonomy" id="867"/>
    <lineage>
        <taxon>Bacteria</taxon>
        <taxon>Pseudomonadati</taxon>
        <taxon>Pseudomonadota</taxon>
        <taxon>Gammaproteobacteria</taxon>
        <taxon>Aeromonadales</taxon>
        <taxon>Succinivibrionaceae</taxon>
        <taxon>Ruminobacter</taxon>
    </lineage>
</organism>
<dbReference type="GO" id="GO:0015744">
    <property type="term" value="P:succinate transport"/>
    <property type="evidence" value="ECO:0007669"/>
    <property type="project" value="TreeGrafter"/>
</dbReference>
<evidence type="ECO:0000256" key="4">
    <source>
        <dbReference type="ARBA" id="ARBA00022692"/>
    </source>
</evidence>
<dbReference type="GO" id="GO:0005886">
    <property type="term" value="C:plasma membrane"/>
    <property type="evidence" value="ECO:0007669"/>
    <property type="project" value="UniProtKB-SubCell"/>
</dbReference>
<dbReference type="PANTHER" id="PTHR34390:SF1">
    <property type="entry name" value="SUCCINATE TRANSPORTER SUBUNIT YJJB-RELATED"/>
    <property type="match status" value="1"/>
</dbReference>
<dbReference type="InterPro" id="IPR024528">
    <property type="entry name" value="ThrE_2"/>
</dbReference>
<keyword evidence="4 8" id="KW-0812">Transmembrane</keyword>
<evidence type="ECO:0000256" key="8">
    <source>
        <dbReference type="SAM" id="Phobius"/>
    </source>
</evidence>
<evidence type="ECO:0000256" key="6">
    <source>
        <dbReference type="ARBA" id="ARBA00023136"/>
    </source>
</evidence>
<reference evidence="10 11" key="1">
    <citation type="submission" date="2016-10" db="EMBL/GenBank/DDBJ databases">
        <authorList>
            <person name="Varghese N."/>
            <person name="Submissions S."/>
        </authorList>
    </citation>
    <scope>NUCLEOTIDE SEQUENCE [LARGE SCALE GENOMIC DNA]</scope>
    <source>
        <strain evidence="10 11">DSM 1361</strain>
    </source>
</reference>
<keyword evidence="2" id="KW-1003">Cell membrane</keyword>
<feature type="transmembrane region" description="Helical" evidence="8">
    <location>
        <begin position="83"/>
        <end position="107"/>
    </location>
</feature>
<dbReference type="AlphaFoldDB" id="A0A662ZFI9"/>
<dbReference type="EMBL" id="FOXF01000007">
    <property type="protein sequence ID" value="SFP17533.1"/>
    <property type="molecule type" value="Genomic_DNA"/>
</dbReference>
<comment type="subcellular location">
    <subcellularLocation>
        <location evidence="1">Cell membrane</location>
        <topology evidence="1">Multi-pass membrane protein</topology>
    </subcellularLocation>
</comment>
<proteinExistence type="inferred from homology"/>
<comment type="similarity">
    <text evidence="7">Belongs to the ThrE exporter (TC 2.A.79) family.</text>
</comment>
<dbReference type="InterPro" id="IPR050539">
    <property type="entry name" value="ThrE_Dicarb/AminoAcid_Exp"/>
</dbReference>